<accession>A0ABX5S5F7</accession>
<evidence type="ECO:0008006" key="5">
    <source>
        <dbReference type="Google" id="ProtNLM"/>
    </source>
</evidence>
<feature type="signal peptide" evidence="2">
    <location>
        <begin position="1"/>
        <end position="21"/>
    </location>
</feature>
<dbReference type="Proteomes" id="UP000294359">
    <property type="component" value="Chromosome"/>
</dbReference>
<proteinExistence type="predicted"/>
<reference evidence="3 4" key="1">
    <citation type="submission" date="2019-03" db="EMBL/GenBank/DDBJ databases">
        <title>Draft Genome Sequences of Six Type Strains of the Genus Massilia.</title>
        <authorList>
            <person name="Miess H."/>
            <person name="Frediansyhah A."/>
            <person name="Gross H."/>
        </authorList>
    </citation>
    <scope>NUCLEOTIDE SEQUENCE [LARGE SCALE GENOMIC DNA]</scope>
    <source>
        <strain evidence="3 4">DSM 17505</strain>
    </source>
</reference>
<keyword evidence="2" id="KW-0732">Signal</keyword>
<feature type="region of interest" description="Disordered" evidence="1">
    <location>
        <begin position="58"/>
        <end position="88"/>
    </location>
</feature>
<evidence type="ECO:0000313" key="4">
    <source>
        <dbReference type="Proteomes" id="UP000294359"/>
    </source>
</evidence>
<dbReference type="EMBL" id="CP038026">
    <property type="protein sequence ID" value="QBQ35372.1"/>
    <property type="molecule type" value="Genomic_DNA"/>
</dbReference>
<protein>
    <recommendedName>
        <fullName evidence="5">Glycine zipper 2TM domain-containing protein</fullName>
    </recommendedName>
</protein>
<evidence type="ECO:0000313" key="3">
    <source>
        <dbReference type="EMBL" id="QBQ35372.1"/>
    </source>
</evidence>
<evidence type="ECO:0000256" key="2">
    <source>
        <dbReference type="SAM" id="SignalP"/>
    </source>
</evidence>
<sequence length="88" mass="8721">MKRLMTILVTGLALVAGTANAAGCLKGAAVGGVAGHVAGKHGVVGAVGGCVVGRHMANKKAKKEKAAEQARAEQARRDRAAAQTAPAH</sequence>
<organism evidence="3 4">
    <name type="scientific">Pseudoduganella plicata</name>
    <dbReference type="NCBI Taxonomy" id="321984"/>
    <lineage>
        <taxon>Bacteria</taxon>
        <taxon>Pseudomonadati</taxon>
        <taxon>Pseudomonadota</taxon>
        <taxon>Betaproteobacteria</taxon>
        <taxon>Burkholderiales</taxon>
        <taxon>Oxalobacteraceae</taxon>
        <taxon>Telluria group</taxon>
        <taxon>Pseudoduganella</taxon>
    </lineage>
</organism>
<dbReference type="RefSeq" id="WP_134383611.1">
    <property type="nucleotide sequence ID" value="NZ_CP038026.1"/>
</dbReference>
<evidence type="ECO:0000256" key="1">
    <source>
        <dbReference type="SAM" id="MobiDB-lite"/>
    </source>
</evidence>
<gene>
    <name evidence="3" type="ORF">E1742_03730</name>
</gene>
<name>A0ABX5S5F7_9BURK</name>
<keyword evidence="4" id="KW-1185">Reference proteome</keyword>
<feature type="compositionally biased region" description="Basic and acidic residues" evidence="1">
    <location>
        <begin position="64"/>
        <end position="80"/>
    </location>
</feature>
<feature type="chain" id="PRO_5045383298" description="Glycine zipper 2TM domain-containing protein" evidence="2">
    <location>
        <begin position="22"/>
        <end position="88"/>
    </location>
</feature>